<protein>
    <submittedName>
        <fullName evidence="2">Uncharacterized protein</fullName>
    </submittedName>
</protein>
<evidence type="ECO:0000256" key="1">
    <source>
        <dbReference type="SAM" id="MobiDB-lite"/>
    </source>
</evidence>
<dbReference type="AlphaFoldDB" id="A0A644YRM1"/>
<sequence>MDFSKKVVHHNRPVINAEEAVRDLDIIVRFLRQPFHLMAQFIAEVADSSADEREFPRIVQLIVFQQCFQFFERIYARFGSQRPFGIESDEGIASQFPRIHAAVQEKTMLAVAEQRKEFEARKPGDDFLDHDISRSFFHRKSPLPAFFGRAHKSCATYPNRAPSESPRDGTEPPRSALPGEESP</sequence>
<reference evidence="2" key="1">
    <citation type="submission" date="2019-08" db="EMBL/GenBank/DDBJ databases">
        <authorList>
            <person name="Kucharzyk K."/>
            <person name="Murdoch R.W."/>
            <person name="Higgins S."/>
            <person name="Loffler F."/>
        </authorList>
    </citation>
    <scope>NUCLEOTIDE SEQUENCE</scope>
</reference>
<name>A0A644YRM1_9ZZZZ</name>
<proteinExistence type="predicted"/>
<comment type="caution">
    <text evidence="2">The sequence shown here is derived from an EMBL/GenBank/DDBJ whole genome shotgun (WGS) entry which is preliminary data.</text>
</comment>
<accession>A0A644YRM1</accession>
<feature type="region of interest" description="Disordered" evidence="1">
    <location>
        <begin position="157"/>
        <end position="183"/>
    </location>
</feature>
<dbReference type="EMBL" id="VSSQ01005430">
    <property type="protein sequence ID" value="MPM29123.1"/>
    <property type="molecule type" value="Genomic_DNA"/>
</dbReference>
<evidence type="ECO:0000313" key="2">
    <source>
        <dbReference type="EMBL" id="MPM29123.1"/>
    </source>
</evidence>
<gene>
    <name evidence="2" type="ORF">SDC9_75662</name>
</gene>
<organism evidence="2">
    <name type="scientific">bioreactor metagenome</name>
    <dbReference type="NCBI Taxonomy" id="1076179"/>
    <lineage>
        <taxon>unclassified sequences</taxon>
        <taxon>metagenomes</taxon>
        <taxon>ecological metagenomes</taxon>
    </lineage>
</organism>